<dbReference type="Proteomes" id="UP000030645">
    <property type="component" value="Unassembled WGS sequence"/>
</dbReference>
<sequence length="203" mass="23696">MAENQYGGAEFDNLLSKSSVEVQLNLEDLHLPSGYRFLPDDYELIIYYLLNKILHRRLPVDAIKVLDLYTCDPDKLPIKDFELSTENKAHYFMETRDTHVEQNVITTENGEWVQNGEEEAIHHGDNTIVGFKKVRHFQWKISSPEVCETQWIINELRLNIGVIPDQILMNNNIMKEFQRLNSLYIDQEDEDKNEDDNAVNLGV</sequence>
<proteinExistence type="predicted"/>
<keyword evidence="3" id="KW-0804">Transcription</keyword>
<evidence type="ECO:0000256" key="2">
    <source>
        <dbReference type="ARBA" id="ARBA00023125"/>
    </source>
</evidence>
<organism evidence="6 7">
    <name type="scientific">Morus notabilis</name>
    <dbReference type="NCBI Taxonomy" id="981085"/>
    <lineage>
        <taxon>Eukaryota</taxon>
        <taxon>Viridiplantae</taxon>
        <taxon>Streptophyta</taxon>
        <taxon>Embryophyta</taxon>
        <taxon>Tracheophyta</taxon>
        <taxon>Spermatophyta</taxon>
        <taxon>Magnoliopsida</taxon>
        <taxon>eudicotyledons</taxon>
        <taxon>Gunneridae</taxon>
        <taxon>Pentapetalae</taxon>
        <taxon>rosids</taxon>
        <taxon>fabids</taxon>
        <taxon>Rosales</taxon>
        <taxon>Moraceae</taxon>
        <taxon>Moreae</taxon>
        <taxon>Morus</taxon>
    </lineage>
</organism>
<protein>
    <submittedName>
        <fullName evidence="6">NAC domain-containing protein 29</fullName>
    </submittedName>
</protein>
<dbReference type="InterPro" id="IPR003441">
    <property type="entry name" value="NAC-dom"/>
</dbReference>
<evidence type="ECO:0000313" key="7">
    <source>
        <dbReference type="Proteomes" id="UP000030645"/>
    </source>
</evidence>
<feature type="domain" description="NAC" evidence="5">
    <location>
        <begin position="31"/>
        <end position="175"/>
    </location>
</feature>
<accession>W9SCT5</accession>
<keyword evidence="7" id="KW-1185">Reference proteome</keyword>
<evidence type="ECO:0000313" key="6">
    <source>
        <dbReference type="EMBL" id="EXC22070.1"/>
    </source>
</evidence>
<dbReference type="PROSITE" id="PS51005">
    <property type="entry name" value="NAC"/>
    <property type="match status" value="1"/>
</dbReference>
<dbReference type="InterPro" id="IPR036093">
    <property type="entry name" value="NAC_dom_sf"/>
</dbReference>
<gene>
    <name evidence="6" type="ORF">L484_006654</name>
</gene>
<keyword evidence="2" id="KW-0238">DNA-binding</keyword>
<dbReference type="STRING" id="981085.W9SCT5"/>
<dbReference type="PANTHER" id="PTHR31719">
    <property type="entry name" value="NAC TRANSCRIPTION FACTOR 56"/>
    <property type="match status" value="1"/>
</dbReference>
<dbReference type="GO" id="GO:0003677">
    <property type="term" value="F:DNA binding"/>
    <property type="evidence" value="ECO:0007669"/>
    <property type="project" value="UniProtKB-KW"/>
</dbReference>
<reference evidence="7" key="1">
    <citation type="submission" date="2013-01" db="EMBL/GenBank/DDBJ databases">
        <title>Draft Genome Sequence of a Mulberry Tree, Morus notabilis C.K. Schneid.</title>
        <authorList>
            <person name="He N."/>
            <person name="Zhao S."/>
        </authorList>
    </citation>
    <scope>NUCLEOTIDE SEQUENCE</scope>
</reference>
<dbReference type="PANTHER" id="PTHR31719:SF43">
    <property type="entry name" value="NAC TRANSCRIPTION FACTOR 56"/>
    <property type="match status" value="1"/>
</dbReference>
<dbReference type="Gene3D" id="2.170.150.80">
    <property type="entry name" value="NAC domain"/>
    <property type="match status" value="1"/>
</dbReference>
<keyword evidence="4" id="KW-0539">Nucleus</keyword>
<name>W9SCT5_9ROSA</name>
<evidence type="ECO:0000259" key="5">
    <source>
        <dbReference type="PROSITE" id="PS51005"/>
    </source>
</evidence>
<dbReference type="Pfam" id="PF02365">
    <property type="entry name" value="NAM"/>
    <property type="match status" value="1"/>
</dbReference>
<dbReference type="GO" id="GO:0006355">
    <property type="term" value="P:regulation of DNA-templated transcription"/>
    <property type="evidence" value="ECO:0007669"/>
    <property type="project" value="InterPro"/>
</dbReference>
<dbReference type="SUPFAM" id="SSF101941">
    <property type="entry name" value="NAC domain"/>
    <property type="match status" value="1"/>
</dbReference>
<keyword evidence="1" id="KW-0805">Transcription regulation</keyword>
<dbReference type="EMBL" id="KE345965">
    <property type="protein sequence ID" value="EXC22070.1"/>
    <property type="molecule type" value="Genomic_DNA"/>
</dbReference>
<dbReference type="AlphaFoldDB" id="W9SCT5"/>
<evidence type="ECO:0000256" key="3">
    <source>
        <dbReference type="ARBA" id="ARBA00023163"/>
    </source>
</evidence>
<evidence type="ECO:0000256" key="1">
    <source>
        <dbReference type="ARBA" id="ARBA00023015"/>
    </source>
</evidence>
<evidence type="ECO:0000256" key="4">
    <source>
        <dbReference type="ARBA" id="ARBA00023242"/>
    </source>
</evidence>